<evidence type="ECO:0000256" key="2">
    <source>
        <dbReference type="ARBA" id="ARBA00007161"/>
    </source>
</evidence>
<evidence type="ECO:0000256" key="4">
    <source>
        <dbReference type="SAM" id="Coils"/>
    </source>
</evidence>
<dbReference type="SMART" id="SM00244">
    <property type="entry name" value="PHB"/>
    <property type="match status" value="1"/>
</dbReference>
<dbReference type="RefSeq" id="WP_011029117.1">
    <property type="nucleotide sequence ID" value="NZ_BAAASK010000002.1"/>
</dbReference>
<dbReference type="CDD" id="cd03399">
    <property type="entry name" value="SPFH_flotillin"/>
    <property type="match status" value="1"/>
</dbReference>
<feature type="coiled-coil region" evidence="4">
    <location>
        <begin position="206"/>
        <end position="241"/>
    </location>
</feature>
<evidence type="ECO:0000256" key="1">
    <source>
        <dbReference type="ARBA" id="ARBA00004370"/>
    </source>
</evidence>
<sequence>MSPVVIAVVGVVVLLVLLALVVVSRYKVAGPSEAFIVTGRRGKRSTDPETGRVFTDNSGQKVVVGGGVFVVPFVQQRFTLDLSSRHIPVAVRGAVTLRGVKANLEGVAIVKVGGTEDAIRAAAQRFLMQQDGIVGFTQEVLSGALRAIVGRMSVEDVIRDRAAFAGQVAEEAEASLSGQGLVLDAFQIQDITTEGSYLEDLGRPEAARAKQEADIAEAVARRAAEQARLKAEEEIAVAQRTLYLKQAEIKAETDQAEARANASGPLAEAARQQDILAEQEKVAERQAALKDRQLDTEVRKPADAQRYAAEQEAEARRVARVKQAEAERAAGIAAAQAEAERARLTGEGEKQRRSALADAVRLEGDAEAAAIGAKGAAEAEAMEKKADAFDRYGDAAVLQMLVEVLPQVVAKASEPLAAVDKMTVISTDGASRLTRTVADNVAQGMELLGSTTGVDLTSLLKGITAKEGITAKGEAGRATTENGKVEITD</sequence>
<comment type="caution">
    <text evidence="6">The sequence shown here is derived from an EMBL/GenBank/DDBJ whole genome shotgun (WGS) entry which is preliminary data.</text>
</comment>
<dbReference type="InterPro" id="IPR031905">
    <property type="entry name" value="Flotillin_C"/>
</dbReference>
<evidence type="ECO:0000259" key="5">
    <source>
        <dbReference type="SMART" id="SM00244"/>
    </source>
</evidence>
<organism evidence="6 7">
    <name type="scientific">Streptomyces violaceolatus</name>
    <dbReference type="NCBI Taxonomy" id="67378"/>
    <lineage>
        <taxon>Bacteria</taxon>
        <taxon>Bacillati</taxon>
        <taxon>Actinomycetota</taxon>
        <taxon>Actinomycetes</taxon>
        <taxon>Kitasatosporales</taxon>
        <taxon>Streptomycetaceae</taxon>
        <taxon>Streptomyces</taxon>
        <taxon>Streptomyces violaceoruber group</taxon>
    </lineage>
</organism>
<comment type="subcellular location">
    <subcellularLocation>
        <location evidence="1">Membrane</location>
    </subcellularLocation>
</comment>
<reference evidence="6 7" key="1">
    <citation type="journal article" date="2019" name="Int. J. Syst. Evol. Microbiol.">
        <title>The Global Catalogue of Microorganisms (GCM) 10K type strain sequencing project: providing services to taxonomists for standard genome sequencing and annotation.</title>
        <authorList>
            <consortium name="The Broad Institute Genomics Platform"/>
            <consortium name="The Broad Institute Genome Sequencing Center for Infectious Disease"/>
            <person name="Wu L."/>
            <person name="Ma J."/>
        </authorList>
    </citation>
    <scope>NUCLEOTIDE SEQUENCE [LARGE SCALE GENOMIC DNA]</scope>
    <source>
        <strain evidence="6 7">JCM 4531</strain>
    </source>
</reference>
<dbReference type="Proteomes" id="UP001499989">
    <property type="component" value="Unassembled WGS sequence"/>
</dbReference>
<proteinExistence type="inferred from homology"/>
<feature type="domain" description="Band 7" evidence="5">
    <location>
        <begin position="24"/>
        <end position="205"/>
    </location>
</feature>
<accession>A0ABN3SB86</accession>
<name>A0ABN3SB86_9ACTN</name>
<keyword evidence="4" id="KW-0175">Coiled coil</keyword>
<evidence type="ECO:0000313" key="7">
    <source>
        <dbReference type="Proteomes" id="UP001499989"/>
    </source>
</evidence>
<dbReference type="SUPFAM" id="SSF117892">
    <property type="entry name" value="Band 7/SPFH domain"/>
    <property type="match status" value="1"/>
</dbReference>
<dbReference type="Pfam" id="PF15975">
    <property type="entry name" value="Flot"/>
    <property type="match status" value="1"/>
</dbReference>
<dbReference type="InterPro" id="IPR036013">
    <property type="entry name" value="Band_7/SPFH_dom_sf"/>
</dbReference>
<evidence type="ECO:0000313" key="6">
    <source>
        <dbReference type="EMBL" id="GAA2672739.1"/>
    </source>
</evidence>
<protein>
    <submittedName>
        <fullName evidence="6">Flotillin family protein</fullName>
    </submittedName>
</protein>
<dbReference type="Pfam" id="PF01145">
    <property type="entry name" value="Band_7"/>
    <property type="match status" value="1"/>
</dbReference>
<keyword evidence="7" id="KW-1185">Reference proteome</keyword>
<dbReference type="InterPro" id="IPR001107">
    <property type="entry name" value="Band_7"/>
</dbReference>
<keyword evidence="3" id="KW-0472">Membrane</keyword>
<gene>
    <name evidence="6" type="ORF">GCM10010310_13330</name>
</gene>
<dbReference type="Gene3D" id="3.30.479.30">
    <property type="entry name" value="Band 7 domain"/>
    <property type="match status" value="1"/>
</dbReference>
<dbReference type="InterPro" id="IPR027705">
    <property type="entry name" value="Flotillin_fam"/>
</dbReference>
<comment type="similarity">
    <text evidence="2">Belongs to the band 7/mec-2 family. Flotillin subfamily.</text>
</comment>
<dbReference type="EMBL" id="BAAASK010000002">
    <property type="protein sequence ID" value="GAA2672739.1"/>
    <property type="molecule type" value="Genomic_DNA"/>
</dbReference>
<evidence type="ECO:0000256" key="3">
    <source>
        <dbReference type="ARBA" id="ARBA00023136"/>
    </source>
</evidence>
<dbReference type="PANTHER" id="PTHR13806:SF46">
    <property type="entry name" value="FLOTILLIN-1-RELATED"/>
    <property type="match status" value="1"/>
</dbReference>
<dbReference type="PANTHER" id="PTHR13806">
    <property type="entry name" value="FLOTILLIN-RELATED"/>
    <property type="match status" value="1"/>
</dbReference>